<dbReference type="InterPro" id="IPR029069">
    <property type="entry name" value="HotDog_dom_sf"/>
</dbReference>
<dbReference type="FunFam" id="1.10.472.80:FF:000038">
    <property type="entry name" value="TBC1 domain family member 5"/>
    <property type="match status" value="1"/>
</dbReference>
<dbReference type="InterPro" id="IPR035969">
    <property type="entry name" value="Rab-GAP_TBC_sf"/>
</dbReference>
<proteinExistence type="predicted"/>
<dbReference type="SUPFAM" id="SSF54637">
    <property type="entry name" value="Thioesterase/thiol ester dehydrase-isomerase"/>
    <property type="match status" value="1"/>
</dbReference>
<dbReference type="Gene3D" id="3.10.129.10">
    <property type="entry name" value="Hotdog Thioesterase"/>
    <property type="match status" value="1"/>
</dbReference>
<dbReference type="SUPFAM" id="SSF47923">
    <property type="entry name" value="Ypt/Rab-GAP domain of gyp1p"/>
    <property type="match status" value="2"/>
</dbReference>
<feature type="region of interest" description="Disordered" evidence="2">
    <location>
        <begin position="639"/>
        <end position="673"/>
    </location>
</feature>
<evidence type="ECO:0000256" key="1">
    <source>
        <dbReference type="ARBA" id="ARBA00022468"/>
    </source>
</evidence>
<evidence type="ECO:0000313" key="5">
    <source>
        <dbReference type="Proteomes" id="UP000825890"/>
    </source>
</evidence>
<dbReference type="GO" id="GO:0005096">
    <property type="term" value="F:GTPase activator activity"/>
    <property type="evidence" value="ECO:0007669"/>
    <property type="project" value="UniProtKB-KW"/>
</dbReference>
<dbReference type="GeneID" id="68288650"/>
<evidence type="ECO:0000313" key="4">
    <source>
        <dbReference type="EMBL" id="GIZ39700.1"/>
    </source>
</evidence>
<dbReference type="Gene3D" id="1.10.472.80">
    <property type="entry name" value="Ypt/Rab-GAP domain of gyp1p, domain 3"/>
    <property type="match status" value="1"/>
</dbReference>
<keyword evidence="1" id="KW-0343">GTPase activation</keyword>
<dbReference type="OrthoDB" id="27140at2759"/>
<dbReference type="Pfam" id="PF00566">
    <property type="entry name" value="RabGAP-TBC"/>
    <property type="match status" value="1"/>
</dbReference>
<evidence type="ECO:0000256" key="2">
    <source>
        <dbReference type="SAM" id="MobiDB-lite"/>
    </source>
</evidence>
<reference evidence="4 5" key="1">
    <citation type="submission" date="2021-01" db="EMBL/GenBank/DDBJ databases">
        <title>Cercospora kikuchii MAFF 305040 whole genome shotgun sequence.</title>
        <authorList>
            <person name="Kashiwa T."/>
            <person name="Suzuki T."/>
        </authorList>
    </citation>
    <scope>NUCLEOTIDE SEQUENCE [LARGE SCALE GENOMIC DNA]</scope>
    <source>
        <strain evidence="4 5">MAFF 305040</strain>
    </source>
</reference>
<comment type="caution">
    <text evidence="4">The sequence shown here is derived from an EMBL/GenBank/DDBJ whole genome shotgun (WGS) entry which is preliminary data.</text>
</comment>
<dbReference type="CDD" id="cd00586">
    <property type="entry name" value="4HBT"/>
    <property type="match status" value="1"/>
</dbReference>
<dbReference type="PANTHER" id="PTHR22957:SF337">
    <property type="entry name" value="TBC1 DOMAIN FAMILY MEMBER 5"/>
    <property type="match status" value="1"/>
</dbReference>
<dbReference type="FunFam" id="1.10.8.270:FF:000031">
    <property type="entry name" value="TBC1 domain family member 5"/>
    <property type="match status" value="1"/>
</dbReference>
<dbReference type="AlphaFoldDB" id="A0A9P3CGZ4"/>
<dbReference type="InterPro" id="IPR000195">
    <property type="entry name" value="Rab-GAP-TBC_dom"/>
</dbReference>
<protein>
    <recommendedName>
        <fullName evidence="3">Rab-GAP TBC domain-containing protein</fullName>
    </recommendedName>
</protein>
<gene>
    <name evidence="4" type="ORF">CKM354_000307500</name>
</gene>
<dbReference type="Gene3D" id="1.10.8.270">
    <property type="entry name" value="putative rabgap domain of human tbc1 domain family member 14 like domains"/>
    <property type="match status" value="1"/>
</dbReference>
<dbReference type="RefSeq" id="XP_044654187.1">
    <property type="nucleotide sequence ID" value="XM_044798252.1"/>
</dbReference>
<feature type="domain" description="Rab-GAP TBC" evidence="3">
    <location>
        <begin position="38"/>
        <end position="289"/>
    </location>
</feature>
<dbReference type="PROSITE" id="PS50086">
    <property type="entry name" value="TBC_RABGAP"/>
    <property type="match status" value="1"/>
</dbReference>
<accession>A0A9P3CGZ4</accession>
<evidence type="ECO:0000259" key="3">
    <source>
        <dbReference type="PROSITE" id="PS50086"/>
    </source>
</evidence>
<dbReference type="EMBL" id="BOLY01000002">
    <property type="protein sequence ID" value="GIZ39700.1"/>
    <property type="molecule type" value="Genomic_DNA"/>
</dbReference>
<dbReference type="Pfam" id="PF03061">
    <property type="entry name" value="4HBT"/>
    <property type="match status" value="1"/>
</dbReference>
<dbReference type="Proteomes" id="UP000825890">
    <property type="component" value="Unassembled WGS sequence"/>
</dbReference>
<feature type="compositionally biased region" description="Basic and acidic residues" evidence="2">
    <location>
        <begin position="556"/>
        <end position="565"/>
    </location>
</feature>
<organism evidence="4 5">
    <name type="scientific">Cercospora kikuchii</name>
    <dbReference type="NCBI Taxonomy" id="84275"/>
    <lineage>
        <taxon>Eukaryota</taxon>
        <taxon>Fungi</taxon>
        <taxon>Dikarya</taxon>
        <taxon>Ascomycota</taxon>
        <taxon>Pezizomycotina</taxon>
        <taxon>Dothideomycetes</taxon>
        <taxon>Dothideomycetidae</taxon>
        <taxon>Mycosphaerellales</taxon>
        <taxon>Mycosphaerellaceae</taxon>
        <taxon>Cercospora</taxon>
    </lineage>
</organism>
<dbReference type="SMART" id="SM00164">
    <property type="entry name" value="TBC"/>
    <property type="match status" value="1"/>
</dbReference>
<keyword evidence="5" id="KW-1185">Reference proteome</keyword>
<dbReference type="PANTHER" id="PTHR22957">
    <property type="entry name" value="TBC1 DOMAIN FAMILY MEMBER GTPASE-ACTIVATING PROTEIN"/>
    <property type="match status" value="1"/>
</dbReference>
<name>A0A9P3CGZ4_9PEZI</name>
<feature type="region of interest" description="Disordered" evidence="2">
    <location>
        <begin position="526"/>
        <end position="620"/>
    </location>
</feature>
<sequence>MPRSLDRARESWRAAAMNEYSSLRQLKDSVRLDSHGSIATQGLRSCVWKIFLLFDTLDRDEWQRTLASSRSAYNSLHAHFVLPAEDPGAAATDLDPLSQETENSTRQRLHKDEDLRAEILQDVERCMLDYTREPETQRMLVDILFTFSKLNPDISYRQGMHEIAAHLLWVVLDDAVVADNSSKALGEDSIIKTVFDFEYVEHDTFVIFAQVMQNAKTFYLSEGSSSIAARSRHIFEELLPQVDGALMSHLQSLDIVPQVFLIRWVRLLFVREFAFEDVLCLWDVIFAEDPSLELVDYICLTLLLRIRWHLLDADYNGALGLLLKYPELDKDLPAQVLGLDALYLKSHLNREGGSYCVLKYTGRPLPESNRPATPPALQRNITTFSGINAARRTAQPRLEGLLQTTAKNLYAQGGKLGLGKAVRNAVDEVHKKAQEIRTAQTPTPPPRRQSRVKELETRNQQLSELLGTAVDELWEYQRSVSEADDQAKHMDNVEKLSEAIAKVQLIQVYLAQPSLQLAERSFHAYKRDGGASPKKPAGNQDAPESKESSSSSALMQEHENHDDHVANSTSLADPASFEDIVNIGQPGDPLSTPTEKNVHTRVLDDAEPQGTVRTKSHRLRPSLEQSSFSFMLGQVNAAEAPRASPSANDRTNASLFGDRPSTPRKANTESNRAGDEDFDILSLKRAKGDRKKRSDYVYLEDYRSRWNDNDMFHHMNNPIYGVLIDSIINSYLIQKTGYRPGYSDDASDHIGLVGSSYCDYFGASHYPGIVDCGLRVVKMGTSSLMYEVGIFQRGDEAVKAVGGFIQIWVDRKSNRPTKEGIPTHVRKALEPLLKGSEQESAPKGKL</sequence>
<dbReference type="InterPro" id="IPR006683">
    <property type="entry name" value="Thioestr_dom"/>
</dbReference>
<feature type="compositionally biased region" description="Polar residues" evidence="2">
    <location>
        <begin position="645"/>
        <end position="654"/>
    </location>
</feature>